<dbReference type="AlphaFoldDB" id="A0A9E7HVJ1"/>
<keyword evidence="2" id="KW-1185">Reference proteome</keyword>
<dbReference type="OrthoDB" id="62853at2759"/>
<protein>
    <submittedName>
        <fullName evidence="1">PWWP domain</fullName>
    </submittedName>
</protein>
<evidence type="ECO:0000313" key="1">
    <source>
        <dbReference type="EMBL" id="URE36333.1"/>
    </source>
</evidence>
<dbReference type="EMBL" id="CP097510">
    <property type="protein sequence ID" value="URE36333.1"/>
    <property type="molecule type" value="Genomic_DNA"/>
</dbReference>
<evidence type="ECO:0000313" key="2">
    <source>
        <dbReference type="Proteomes" id="UP001055439"/>
    </source>
</evidence>
<proteinExistence type="predicted"/>
<organism evidence="1 2">
    <name type="scientific">Musa troglodytarum</name>
    <name type="common">fe'i banana</name>
    <dbReference type="NCBI Taxonomy" id="320322"/>
    <lineage>
        <taxon>Eukaryota</taxon>
        <taxon>Viridiplantae</taxon>
        <taxon>Streptophyta</taxon>
        <taxon>Embryophyta</taxon>
        <taxon>Tracheophyta</taxon>
        <taxon>Spermatophyta</taxon>
        <taxon>Magnoliopsida</taxon>
        <taxon>Liliopsida</taxon>
        <taxon>Zingiberales</taxon>
        <taxon>Musaceae</taxon>
        <taxon>Musa</taxon>
    </lineage>
</organism>
<accession>A0A9E7HVJ1</accession>
<name>A0A9E7HVJ1_9LILI</name>
<reference evidence="1" key="1">
    <citation type="submission" date="2022-05" db="EMBL/GenBank/DDBJ databases">
        <title>The Musa troglodytarum L. genome provides insights into the mechanism of non-climacteric behaviour and enrichment of carotenoids.</title>
        <authorList>
            <person name="Wang J."/>
        </authorList>
    </citation>
    <scope>NUCLEOTIDE SEQUENCE</scope>
    <source>
        <tissue evidence="1">Leaf</tissue>
    </source>
</reference>
<gene>
    <name evidence="1" type="ORF">MUK42_17285</name>
</gene>
<dbReference type="Proteomes" id="UP001055439">
    <property type="component" value="Chromosome 8"/>
</dbReference>
<sequence length="62" mass="6953">MDISEQAQRERERIIALDTMQVRSEAAKVGEEDVSCRNAEILLSAAFNISEVLKLQQKESSS</sequence>